<gene>
    <name evidence="1" type="ORF">ABT39_MTgene1063</name>
</gene>
<keyword evidence="1" id="KW-0496">Mitochondrion</keyword>
<accession>A0A124GP92</accession>
<comment type="caution">
    <text evidence="1">The sequence shown here is derived from an EMBL/GenBank/DDBJ whole genome shotgun (WGS) entry which is preliminary data.</text>
</comment>
<organism evidence="1">
    <name type="scientific">Picea glauca</name>
    <name type="common">White spruce</name>
    <name type="synonym">Pinus glauca</name>
    <dbReference type="NCBI Taxonomy" id="3330"/>
    <lineage>
        <taxon>Eukaryota</taxon>
        <taxon>Viridiplantae</taxon>
        <taxon>Streptophyta</taxon>
        <taxon>Embryophyta</taxon>
        <taxon>Tracheophyta</taxon>
        <taxon>Spermatophyta</taxon>
        <taxon>Pinopsida</taxon>
        <taxon>Pinidae</taxon>
        <taxon>Conifers I</taxon>
        <taxon>Pinales</taxon>
        <taxon>Pinaceae</taxon>
        <taxon>Picea</taxon>
    </lineage>
</organism>
<proteinExistence type="predicted"/>
<reference evidence="1" key="1">
    <citation type="journal article" date="2015" name="Genome Biol. Evol.">
        <title>Organellar Genomes of White Spruce (Picea glauca): Assembly and Annotation.</title>
        <authorList>
            <person name="Jackman S.D."/>
            <person name="Warren R.L."/>
            <person name="Gibb E.A."/>
            <person name="Vandervalk B.P."/>
            <person name="Mohamadi H."/>
            <person name="Chu J."/>
            <person name="Raymond A."/>
            <person name="Pleasance S."/>
            <person name="Coope R."/>
            <person name="Wildung M.R."/>
            <person name="Ritland C.E."/>
            <person name="Bousquet J."/>
            <person name="Jones S.J."/>
            <person name="Bohlmann J."/>
            <person name="Birol I."/>
        </authorList>
    </citation>
    <scope>NUCLEOTIDE SEQUENCE [LARGE SCALE GENOMIC DNA]</scope>
    <source>
        <tissue evidence="1">Flushing bud</tissue>
    </source>
</reference>
<dbReference type="EMBL" id="LKAM01000001">
    <property type="protein sequence ID" value="KUM51217.1"/>
    <property type="molecule type" value="Genomic_DNA"/>
</dbReference>
<geneLocation type="mitochondrion" evidence="1"/>
<evidence type="ECO:0000313" key="1">
    <source>
        <dbReference type="EMBL" id="KUM51217.1"/>
    </source>
</evidence>
<dbReference type="AlphaFoldDB" id="A0A124GP92"/>
<sequence length="52" mass="5879">MPIIVINIQRKARRVSKPREIYLPMVLPAPRGLMVTCVQSQVKSAIIHSLLL</sequence>
<name>A0A124GP92_PICGL</name>
<protein>
    <submittedName>
        <fullName evidence="1">Uncharacterized protein</fullName>
    </submittedName>
</protein>